<protein>
    <submittedName>
        <fullName evidence="2">Uncharacterized protein</fullName>
    </submittedName>
</protein>
<evidence type="ECO:0000313" key="2">
    <source>
        <dbReference type="EMBL" id="GET01227.1"/>
    </source>
</evidence>
<gene>
    <name evidence="2" type="ORF">RCL2_002764700</name>
</gene>
<evidence type="ECO:0000256" key="1">
    <source>
        <dbReference type="SAM" id="MobiDB-lite"/>
    </source>
</evidence>
<dbReference type="Proteomes" id="UP000615446">
    <property type="component" value="Unassembled WGS sequence"/>
</dbReference>
<evidence type="ECO:0000313" key="3">
    <source>
        <dbReference type="Proteomes" id="UP000615446"/>
    </source>
</evidence>
<sequence>MSFWKMIMKTRKKVRLENLFWARDREQMMSEESNKYNIKQWSVKPVGRRSVTKLQREVLKVEAAIESSSESGTPQKENLREIKKCKN</sequence>
<accession>A0A8H3R2S1</accession>
<reference evidence="2" key="1">
    <citation type="submission" date="2019-10" db="EMBL/GenBank/DDBJ databases">
        <title>Conservation and host-specific expression of non-tandemly repeated heterogenous ribosome RNA gene in arbuscular mycorrhizal fungi.</title>
        <authorList>
            <person name="Maeda T."/>
            <person name="Kobayashi Y."/>
            <person name="Nakagawa T."/>
            <person name="Ezawa T."/>
            <person name="Yamaguchi K."/>
            <person name="Bino T."/>
            <person name="Nishimoto Y."/>
            <person name="Shigenobu S."/>
            <person name="Kawaguchi M."/>
        </authorList>
    </citation>
    <scope>NUCLEOTIDE SEQUENCE</scope>
    <source>
        <strain evidence="2">HR1</strain>
    </source>
</reference>
<organism evidence="2 3">
    <name type="scientific">Rhizophagus clarus</name>
    <dbReference type="NCBI Taxonomy" id="94130"/>
    <lineage>
        <taxon>Eukaryota</taxon>
        <taxon>Fungi</taxon>
        <taxon>Fungi incertae sedis</taxon>
        <taxon>Mucoromycota</taxon>
        <taxon>Glomeromycotina</taxon>
        <taxon>Glomeromycetes</taxon>
        <taxon>Glomerales</taxon>
        <taxon>Glomeraceae</taxon>
        <taxon>Rhizophagus</taxon>
    </lineage>
</organism>
<dbReference type="EMBL" id="BLAL01000297">
    <property type="protein sequence ID" value="GET01227.1"/>
    <property type="molecule type" value="Genomic_DNA"/>
</dbReference>
<feature type="region of interest" description="Disordered" evidence="1">
    <location>
        <begin position="65"/>
        <end position="87"/>
    </location>
</feature>
<proteinExistence type="predicted"/>
<feature type="compositionally biased region" description="Polar residues" evidence="1">
    <location>
        <begin position="66"/>
        <end position="76"/>
    </location>
</feature>
<feature type="compositionally biased region" description="Basic and acidic residues" evidence="1">
    <location>
        <begin position="77"/>
        <end position="87"/>
    </location>
</feature>
<dbReference type="AlphaFoldDB" id="A0A8H3R2S1"/>
<comment type="caution">
    <text evidence="2">The sequence shown here is derived from an EMBL/GenBank/DDBJ whole genome shotgun (WGS) entry which is preliminary data.</text>
</comment>
<name>A0A8H3R2S1_9GLOM</name>